<keyword evidence="2 5" id="KW-0238">DNA-binding</keyword>
<dbReference type="SUPFAM" id="SSF46785">
    <property type="entry name" value="Winged helix' DNA-binding domain"/>
    <property type="match status" value="1"/>
</dbReference>
<dbReference type="Gene3D" id="1.10.10.10">
    <property type="entry name" value="Winged helix-like DNA-binding domain superfamily/Winged helix DNA-binding domain"/>
    <property type="match status" value="1"/>
</dbReference>
<dbReference type="SMART" id="SM00895">
    <property type="entry name" value="FCD"/>
    <property type="match status" value="1"/>
</dbReference>
<dbReference type="Proteomes" id="UP001226577">
    <property type="component" value="Unassembled WGS sequence"/>
</dbReference>
<dbReference type="CDD" id="cd07377">
    <property type="entry name" value="WHTH_GntR"/>
    <property type="match status" value="1"/>
</dbReference>
<evidence type="ECO:0000256" key="3">
    <source>
        <dbReference type="ARBA" id="ARBA00023163"/>
    </source>
</evidence>
<dbReference type="InterPro" id="IPR036390">
    <property type="entry name" value="WH_DNA-bd_sf"/>
</dbReference>
<evidence type="ECO:0000256" key="2">
    <source>
        <dbReference type="ARBA" id="ARBA00023125"/>
    </source>
</evidence>
<organism evidence="5 6">
    <name type="scientific">Pseudarthrobacter enclensis</name>
    <dbReference type="NCBI Taxonomy" id="993070"/>
    <lineage>
        <taxon>Bacteria</taxon>
        <taxon>Bacillati</taxon>
        <taxon>Actinomycetota</taxon>
        <taxon>Actinomycetes</taxon>
        <taxon>Micrococcales</taxon>
        <taxon>Micrococcaceae</taxon>
        <taxon>Pseudarthrobacter</taxon>
    </lineage>
</organism>
<dbReference type="GO" id="GO:0003677">
    <property type="term" value="F:DNA binding"/>
    <property type="evidence" value="ECO:0007669"/>
    <property type="project" value="UniProtKB-KW"/>
</dbReference>
<reference evidence="5 6" key="1">
    <citation type="submission" date="2023-07" db="EMBL/GenBank/DDBJ databases">
        <title>Sorghum-associated microbial communities from plants grown in Nebraska, USA.</title>
        <authorList>
            <person name="Schachtman D."/>
        </authorList>
    </citation>
    <scope>NUCLEOTIDE SEQUENCE [LARGE SCALE GENOMIC DNA]</scope>
    <source>
        <strain evidence="5 6">CC222</strain>
    </source>
</reference>
<comment type="caution">
    <text evidence="5">The sequence shown here is derived from an EMBL/GenBank/DDBJ whole genome shotgun (WGS) entry which is preliminary data.</text>
</comment>
<evidence type="ECO:0000259" key="4">
    <source>
        <dbReference type="PROSITE" id="PS50949"/>
    </source>
</evidence>
<dbReference type="EMBL" id="JAUSRE010000018">
    <property type="protein sequence ID" value="MDP9889674.1"/>
    <property type="molecule type" value="Genomic_DNA"/>
</dbReference>
<dbReference type="SMART" id="SM00345">
    <property type="entry name" value="HTH_GNTR"/>
    <property type="match status" value="1"/>
</dbReference>
<dbReference type="PANTHER" id="PTHR43537:SF5">
    <property type="entry name" value="UXU OPERON TRANSCRIPTIONAL REGULATOR"/>
    <property type="match status" value="1"/>
</dbReference>
<dbReference type="PANTHER" id="PTHR43537">
    <property type="entry name" value="TRANSCRIPTIONAL REGULATOR, GNTR FAMILY"/>
    <property type="match status" value="1"/>
</dbReference>
<dbReference type="InterPro" id="IPR008920">
    <property type="entry name" value="TF_FadR/GntR_C"/>
</dbReference>
<dbReference type="InterPro" id="IPR036388">
    <property type="entry name" value="WH-like_DNA-bd_sf"/>
</dbReference>
<feature type="domain" description="HTH gntR-type" evidence="4">
    <location>
        <begin position="8"/>
        <end position="76"/>
    </location>
</feature>
<sequence length="245" mass="26467">MTMAAKRPTLVDAVVDKVLEHILSGEIKADDALPPEADIAKESGVSRLTAREAMNVLKAQDVVYVKRGLGTFVNPPERWTGLDAIMRAASRGVASDQVALRLLEVRRMVETGAAELAASRHRPADLTALQESVEQMEAAHHAGDVDALTVADIAFHDTVLRASGNPFVPALLGQLSTLLYAMRRETSAFPDVQRHAIHHHKMVLAAIAAGDPATARSAMDAHITQTFEDYEQFLAMSSRTGTTAR</sequence>
<keyword evidence="3" id="KW-0804">Transcription</keyword>
<name>A0ABT9RZM9_9MICC</name>
<accession>A0ABT9RZM9</accession>
<dbReference type="InterPro" id="IPR011711">
    <property type="entry name" value="GntR_C"/>
</dbReference>
<gene>
    <name evidence="5" type="ORF">J2X98_003285</name>
</gene>
<keyword evidence="1" id="KW-0805">Transcription regulation</keyword>
<dbReference type="Gene3D" id="1.20.120.530">
    <property type="entry name" value="GntR ligand-binding domain-like"/>
    <property type="match status" value="1"/>
</dbReference>
<evidence type="ECO:0000313" key="6">
    <source>
        <dbReference type="Proteomes" id="UP001226577"/>
    </source>
</evidence>
<dbReference type="Pfam" id="PF07729">
    <property type="entry name" value="FCD"/>
    <property type="match status" value="1"/>
</dbReference>
<dbReference type="InterPro" id="IPR000524">
    <property type="entry name" value="Tscrpt_reg_HTH_GntR"/>
</dbReference>
<dbReference type="PRINTS" id="PR00035">
    <property type="entry name" value="HTHGNTR"/>
</dbReference>
<proteinExistence type="predicted"/>
<evidence type="ECO:0000256" key="1">
    <source>
        <dbReference type="ARBA" id="ARBA00023015"/>
    </source>
</evidence>
<protein>
    <submittedName>
        <fullName evidence="5">DNA-binding FadR family transcriptional regulator</fullName>
    </submittedName>
</protein>
<keyword evidence="6" id="KW-1185">Reference proteome</keyword>
<dbReference type="PROSITE" id="PS50949">
    <property type="entry name" value="HTH_GNTR"/>
    <property type="match status" value="1"/>
</dbReference>
<dbReference type="SUPFAM" id="SSF48008">
    <property type="entry name" value="GntR ligand-binding domain-like"/>
    <property type="match status" value="1"/>
</dbReference>
<evidence type="ECO:0000313" key="5">
    <source>
        <dbReference type="EMBL" id="MDP9889674.1"/>
    </source>
</evidence>
<dbReference type="Pfam" id="PF00392">
    <property type="entry name" value="GntR"/>
    <property type="match status" value="1"/>
</dbReference>